<gene>
    <name evidence="1" type="ORF">ENR64_18935</name>
</gene>
<accession>A0A7C3KFV6</accession>
<dbReference type="AlphaFoldDB" id="A0A7C3KFV6"/>
<sequence>MGVYCDSTDMVQLFGWHEMLELSNLADHEAQDIDAAKVEAAIAYAEAEVNSYLGKFYSLAAVANLATVPVVLTNKTADIARYQLDNLRAREDVRQRYEDALKWLAMVAKGLVDLGLPTNEPTAQGGAPDYFASDRVFTQDTLKDY</sequence>
<protein>
    <submittedName>
        <fullName evidence="1">DUF1320 domain-containing protein</fullName>
    </submittedName>
</protein>
<comment type="caution">
    <text evidence="1">The sequence shown here is derived from an EMBL/GenBank/DDBJ whole genome shotgun (WGS) entry which is preliminary data.</text>
</comment>
<dbReference type="InterPro" id="IPR009752">
    <property type="entry name" value="Phage_Mu_GpJ"/>
</dbReference>
<reference evidence="1" key="1">
    <citation type="journal article" date="2020" name="mSystems">
        <title>Genome- and Community-Level Interaction Insights into Carbon Utilization and Element Cycling Functions of Hydrothermarchaeota in Hydrothermal Sediment.</title>
        <authorList>
            <person name="Zhou Z."/>
            <person name="Liu Y."/>
            <person name="Xu W."/>
            <person name="Pan J."/>
            <person name="Luo Z.H."/>
            <person name="Li M."/>
        </authorList>
    </citation>
    <scope>NUCLEOTIDE SEQUENCE [LARGE SCALE GENOMIC DNA]</scope>
    <source>
        <strain evidence="1">SpSt-418</strain>
    </source>
</reference>
<evidence type="ECO:0000313" key="1">
    <source>
        <dbReference type="EMBL" id="HFM99786.1"/>
    </source>
</evidence>
<dbReference type="EMBL" id="DSRU01000275">
    <property type="protein sequence ID" value="HFM99786.1"/>
    <property type="molecule type" value="Genomic_DNA"/>
</dbReference>
<name>A0A7C3KFV6_9CYAN</name>
<organism evidence="1">
    <name type="scientific">Oscillatoriales cyanobacterium SpSt-418</name>
    <dbReference type="NCBI Taxonomy" id="2282169"/>
    <lineage>
        <taxon>Bacteria</taxon>
        <taxon>Bacillati</taxon>
        <taxon>Cyanobacteriota</taxon>
        <taxon>Cyanophyceae</taxon>
        <taxon>Oscillatoriophycideae</taxon>
        <taxon>Oscillatoriales</taxon>
    </lineage>
</organism>
<proteinExistence type="predicted"/>
<dbReference type="Pfam" id="PF07030">
    <property type="entry name" value="Phage_Mu_Gp36"/>
    <property type="match status" value="1"/>
</dbReference>